<dbReference type="PANTHER" id="PTHR46494">
    <property type="entry name" value="CORA FAMILY METAL ION TRANSPORTER (EUROFUNG)"/>
    <property type="match status" value="1"/>
</dbReference>
<evidence type="ECO:0000256" key="3">
    <source>
        <dbReference type="ARBA" id="ARBA00022989"/>
    </source>
</evidence>
<sequence>MPPSSLKLSRLSHGSRSSFEKHLEPRDDPTRIAPPSHRHAAPSAPWPWVDIQDEVDEVQLASSLPPVPELCDHKSCEGCWVGYPQSRFPNWTPRQVKKSKIYKAIHDYRRDLTCKCYHVDVDVNGRFTDPGAFEAPEGKEADTWDRIINTIRPNNLRVRALFLENMSGPILQMLGAKYNIEPFFFSSSLGWIPSRFQEEIRPKIGDHITVTLPFIKSMSNYDAMRLSATSPYNASTESIGSVKKPGTLLGSQKIDTQAPLSLYSNNRLLVLDLLSVHLIRSNEGSTIISYHPSLNIPTTTAHYLHERIQFAGQSVYWQSIFQQSPDPTFVLLTFLWHAMYAWDEALEHLYEHICSLETRVITTNEMPLTQELHVIRAHHLHYVSLLHDFSKSVLFVRDTESPAMEVHPQEVQDFSRALMKRECANLLSEIDRLDLELKMQDRRLKNVMNLVFSSVNITDSRYMREMTEAAVRDSAAMKQIAYLTMIFLPASFVAAVFGMNVGEIAPGTLGTIAHYVEIAVPLTIITIWVIVAFQSRYIFPDDVSFWQRLGWPVLLIKRRFGKQSEDDESTTSSRTAVLHHIHAD</sequence>
<comment type="subcellular location">
    <subcellularLocation>
        <location evidence="1">Cell membrane</location>
        <topology evidence="1">Multi-pass membrane protein</topology>
    </subcellularLocation>
</comment>
<dbReference type="GO" id="GO:0015087">
    <property type="term" value="F:cobalt ion transmembrane transporter activity"/>
    <property type="evidence" value="ECO:0007669"/>
    <property type="project" value="TreeGrafter"/>
</dbReference>
<keyword evidence="3 7" id="KW-1133">Transmembrane helix</keyword>
<dbReference type="OrthoDB" id="3231000at2759"/>
<dbReference type="STRING" id="68775.A0A5C3LEB7"/>
<organism evidence="8 9">
    <name type="scientific">Crucibulum laeve</name>
    <dbReference type="NCBI Taxonomy" id="68775"/>
    <lineage>
        <taxon>Eukaryota</taxon>
        <taxon>Fungi</taxon>
        <taxon>Dikarya</taxon>
        <taxon>Basidiomycota</taxon>
        <taxon>Agaricomycotina</taxon>
        <taxon>Agaricomycetes</taxon>
        <taxon>Agaricomycetidae</taxon>
        <taxon>Agaricales</taxon>
        <taxon>Agaricineae</taxon>
        <taxon>Nidulariaceae</taxon>
        <taxon>Crucibulum</taxon>
    </lineage>
</organism>
<feature type="region of interest" description="Disordered" evidence="6">
    <location>
        <begin position="1"/>
        <end position="44"/>
    </location>
</feature>
<dbReference type="Proteomes" id="UP000308652">
    <property type="component" value="Unassembled WGS sequence"/>
</dbReference>
<evidence type="ECO:0000256" key="6">
    <source>
        <dbReference type="SAM" id="MobiDB-lite"/>
    </source>
</evidence>
<accession>A0A5C3LEB7</accession>
<keyword evidence="2 7" id="KW-0812">Transmembrane</keyword>
<evidence type="ECO:0000256" key="7">
    <source>
        <dbReference type="SAM" id="Phobius"/>
    </source>
</evidence>
<gene>
    <name evidence="8" type="ORF">BDQ12DRAFT_694125</name>
</gene>
<evidence type="ECO:0000256" key="2">
    <source>
        <dbReference type="ARBA" id="ARBA00022692"/>
    </source>
</evidence>
<evidence type="ECO:0000256" key="5">
    <source>
        <dbReference type="SAM" id="Coils"/>
    </source>
</evidence>
<dbReference type="InterPro" id="IPR045863">
    <property type="entry name" value="CorA_TM1_TM2"/>
</dbReference>
<dbReference type="GO" id="GO:0005886">
    <property type="term" value="C:plasma membrane"/>
    <property type="evidence" value="ECO:0007669"/>
    <property type="project" value="UniProtKB-SubCell"/>
</dbReference>
<dbReference type="GO" id="GO:0050897">
    <property type="term" value="F:cobalt ion binding"/>
    <property type="evidence" value="ECO:0007669"/>
    <property type="project" value="TreeGrafter"/>
</dbReference>
<evidence type="ECO:0000256" key="1">
    <source>
        <dbReference type="ARBA" id="ARBA00004651"/>
    </source>
</evidence>
<dbReference type="InterPro" id="IPR002523">
    <property type="entry name" value="MgTranspt_CorA/ZnTranspt_ZntB"/>
</dbReference>
<feature type="transmembrane region" description="Helical" evidence="7">
    <location>
        <begin position="518"/>
        <end position="539"/>
    </location>
</feature>
<dbReference type="SUPFAM" id="SSF144083">
    <property type="entry name" value="Magnesium transport protein CorA, transmembrane region"/>
    <property type="match status" value="1"/>
</dbReference>
<evidence type="ECO:0000256" key="4">
    <source>
        <dbReference type="ARBA" id="ARBA00023136"/>
    </source>
</evidence>
<evidence type="ECO:0000313" key="8">
    <source>
        <dbReference type="EMBL" id="TFK31449.1"/>
    </source>
</evidence>
<reference evidence="8 9" key="1">
    <citation type="journal article" date="2019" name="Nat. Ecol. Evol.">
        <title>Megaphylogeny resolves global patterns of mushroom evolution.</title>
        <authorList>
            <person name="Varga T."/>
            <person name="Krizsan K."/>
            <person name="Foldi C."/>
            <person name="Dima B."/>
            <person name="Sanchez-Garcia M."/>
            <person name="Sanchez-Ramirez S."/>
            <person name="Szollosi G.J."/>
            <person name="Szarkandi J.G."/>
            <person name="Papp V."/>
            <person name="Albert L."/>
            <person name="Andreopoulos W."/>
            <person name="Angelini C."/>
            <person name="Antonin V."/>
            <person name="Barry K.W."/>
            <person name="Bougher N.L."/>
            <person name="Buchanan P."/>
            <person name="Buyck B."/>
            <person name="Bense V."/>
            <person name="Catcheside P."/>
            <person name="Chovatia M."/>
            <person name="Cooper J."/>
            <person name="Damon W."/>
            <person name="Desjardin D."/>
            <person name="Finy P."/>
            <person name="Geml J."/>
            <person name="Haridas S."/>
            <person name="Hughes K."/>
            <person name="Justo A."/>
            <person name="Karasinski D."/>
            <person name="Kautmanova I."/>
            <person name="Kiss B."/>
            <person name="Kocsube S."/>
            <person name="Kotiranta H."/>
            <person name="LaButti K.M."/>
            <person name="Lechner B.E."/>
            <person name="Liimatainen K."/>
            <person name="Lipzen A."/>
            <person name="Lukacs Z."/>
            <person name="Mihaltcheva S."/>
            <person name="Morgado L.N."/>
            <person name="Niskanen T."/>
            <person name="Noordeloos M.E."/>
            <person name="Ohm R.A."/>
            <person name="Ortiz-Santana B."/>
            <person name="Ovrebo C."/>
            <person name="Racz N."/>
            <person name="Riley R."/>
            <person name="Savchenko A."/>
            <person name="Shiryaev A."/>
            <person name="Soop K."/>
            <person name="Spirin V."/>
            <person name="Szebenyi C."/>
            <person name="Tomsovsky M."/>
            <person name="Tulloss R.E."/>
            <person name="Uehling J."/>
            <person name="Grigoriev I.V."/>
            <person name="Vagvolgyi C."/>
            <person name="Papp T."/>
            <person name="Martin F.M."/>
            <person name="Miettinen O."/>
            <person name="Hibbett D.S."/>
            <person name="Nagy L.G."/>
        </authorList>
    </citation>
    <scope>NUCLEOTIDE SEQUENCE [LARGE SCALE GENOMIC DNA]</scope>
    <source>
        <strain evidence="8 9">CBS 166.37</strain>
    </source>
</reference>
<dbReference type="PANTHER" id="PTHR46494:SF1">
    <property type="entry name" value="CORA FAMILY METAL ION TRANSPORTER (EUROFUNG)"/>
    <property type="match status" value="1"/>
</dbReference>
<feature type="transmembrane region" description="Helical" evidence="7">
    <location>
        <begin position="480"/>
        <end position="498"/>
    </location>
</feature>
<evidence type="ECO:0000313" key="9">
    <source>
        <dbReference type="Proteomes" id="UP000308652"/>
    </source>
</evidence>
<keyword evidence="9" id="KW-1185">Reference proteome</keyword>
<name>A0A5C3LEB7_9AGAR</name>
<feature type="coiled-coil region" evidence="5">
    <location>
        <begin position="416"/>
        <end position="443"/>
    </location>
</feature>
<dbReference type="GO" id="GO:0000287">
    <property type="term" value="F:magnesium ion binding"/>
    <property type="evidence" value="ECO:0007669"/>
    <property type="project" value="TreeGrafter"/>
</dbReference>
<keyword evidence="4 7" id="KW-0472">Membrane</keyword>
<proteinExistence type="predicted"/>
<keyword evidence="5" id="KW-0175">Coiled coil</keyword>
<dbReference type="GO" id="GO:0015095">
    <property type="term" value="F:magnesium ion transmembrane transporter activity"/>
    <property type="evidence" value="ECO:0007669"/>
    <property type="project" value="TreeGrafter"/>
</dbReference>
<protein>
    <submittedName>
        <fullName evidence="8">Uncharacterized protein</fullName>
    </submittedName>
</protein>
<feature type="compositionally biased region" description="Basic and acidic residues" evidence="6">
    <location>
        <begin position="18"/>
        <end position="30"/>
    </location>
</feature>
<dbReference type="Pfam" id="PF01544">
    <property type="entry name" value="CorA"/>
    <property type="match status" value="1"/>
</dbReference>
<dbReference type="AlphaFoldDB" id="A0A5C3LEB7"/>
<dbReference type="Gene3D" id="1.20.58.340">
    <property type="entry name" value="Magnesium transport protein CorA, transmembrane region"/>
    <property type="match status" value="1"/>
</dbReference>
<dbReference type="EMBL" id="ML213750">
    <property type="protein sequence ID" value="TFK31449.1"/>
    <property type="molecule type" value="Genomic_DNA"/>
</dbReference>